<dbReference type="PANTHER" id="PTHR36173">
    <property type="entry name" value="RIBONUCLEASE VAPC16-RELATED"/>
    <property type="match status" value="1"/>
</dbReference>
<organism evidence="2 3">
    <name type="scientific">Brevundimonas abyssalis TAR-001</name>
    <dbReference type="NCBI Taxonomy" id="1391729"/>
    <lineage>
        <taxon>Bacteria</taxon>
        <taxon>Pseudomonadati</taxon>
        <taxon>Pseudomonadota</taxon>
        <taxon>Alphaproteobacteria</taxon>
        <taxon>Caulobacterales</taxon>
        <taxon>Caulobacteraceae</taxon>
        <taxon>Brevundimonas</taxon>
    </lineage>
</organism>
<dbReference type="InterPro" id="IPR041705">
    <property type="entry name" value="PIN_Sll0205"/>
</dbReference>
<evidence type="ECO:0000313" key="2">
    <source>
        <dbReference type="EMBL" id="GAD58824.1"/>
    </source>
</evidence>
<protein>
    <recommendedName>
        <fullName evidence="1">PIN domain-containing protein</fullName>
    </recommendedName>
</protein>
<reference evidence="3" key="1">
    <citation type="journal article" date="2013" name="Genome Announc.">
        <title>Draft Genome Sequence of the Dimorphic Prosthecate Bacterium Brevundimonas abyssalis TAR-001T.</title>
        <authorList>
            <person name="Tsubouchi T."/>
            <person name="Nishi S."/>
            <person name="Usui K."/>
            <person name="Shimane Y."/>
            <person name="Takaki Y."/>
            <person name="Maruyama T."/>
            <person name="Hatada Y."/>
        </authorList>
    </citation>
    <scope>NUCLEOTIDE SEQUENCE [LARGE SCALE GENOMIC DNA]</scope>
    <source>
        <strain evidence="3">TAR-001</strain>
    </source>
</reference>
<feature type="domain" description="PIN" evidence="1">
    <location>
        <begin position="3"/>
        <end position="121"/>
    </location>
</feature>
<dbReference type="PANTHER" id="PTHR36173:SF2">
    <property type="entry name" value="RIBONUCLEASE VAPC16"/>
    <property type="match status" value="1"/>
</dbReference>
<dbReference type="AlphaFoldDB" id="A0A8E0KLK2"/>
<keyword evidence="3" id="KW-1185">Reference proteome</keyword>
<evidence type="ECO:0000259" key="1">
    <source>
        <dbReference type="Pfam" id="PF01850"/>
    </source>
</evidence>
<dbReference type="EMBL" id="BATC01000012">
    <property type="protein sequence ID" value="GAD58824.1"/>
    <property type="molecule type" value="Genomic_DNA"/>
</dbReference>
<dbReference type="CDD" id="cd09872">
    <property type="entry name" value="PIN_Sll0205-like"/>
    <property type="match status" value="1"/>
</dbReference>
<proteinExistence type="predicted"/>
<dbReference type="RefSeq" id="WP_021696920.1">
    <property type="nucleotide sequence ID" value="NZ_BATC01000012.1"/>
</dbReference>
<dbReference type="InterPro" id="IPR029060">
    <property type="entry name" value="PIN-like_dom_sf"/>
</dbReference>
<dbReference type="InterPro" id="IPR052919">
    <property type="entry name" value="TA_system_RNase"/>
</dbReference>
<evidence type="ECO:0000313" key="3">
    <source>
        <dbReference type="Proteomes" id="UP000016569"/>
    </source>
</evidence>
<dbReference type="InterPro" id="IPR002716">
    <property type="entry name" value="PIN_dom"/>
</dbReference>
<dbReference type="OrthoDB" id="9798990at2"/>
<name>A0A8E0KLK2_9CAUL</name>
<accession>A0A8E0KLK2</accession>
<dbReference type="Gene3D" id="3.40.50.1010">
    <property type="entry name" value="5'-nuclease"/>
    <property type="match status" value="1"/>
</dbReference>
<gene>
    <name evidence="2" type="ORF">MBEBAB_1074</name>
</gene>
<dbReference type="SUPFAM" id="SSF88723">
    <property type="entry name" value="PIN domain-like"/>
    <property type="match status" value="1"/>
</dbReference>
<comment type="caution">
    <text evidence="2">The sequence shown here is derived from an EMBL/GenBank/DDBJ whole genome shotgun (WGS) entry which is preliminary data.</text>
</comment>
<dbReference type="Pfam" id="PF01850">
    <property type="entry name" value="PIN"/>
    <property type="match status" value="1"/>
</dbReference>
<sequence>MRVLIDTNVLIRALTDPDQLGEEFREWLKSQATTRVVVSDVSLWEIAIKLSIGKLRLPERFRALVDDGPFERLPITADHVWAVRSLPRDGHGDPFDRLLICQARLEGLVFATADRKLEQYGVPILRA</sequence>
<dbReference type="Proteomes" id="UP000016569">
    <property type="component" value="Unassembled WGS sequence"/>
</dbReference>